<dbReference type="CDD" id="cd00075">
    <property type="entry name" value="HATPase"/>
    <property type="match status" value="1"/>
</dbReference>
<dbReference type="InterPro" id="IPR003594">
    <property type="entry name" value="HATPase_dom"/>
</dbReference>
<proteinExistence type="predicted"/>
<dbReference type="SUPFAM" id="SSF55874">
    <property type="entry name" value="ATPase domain of HSP90 chaperone/DNA topoisomerase II/histidine kinase"/>
    <property type="match status" value="1"/>
</dbReference>
<evidence type="ECO:0000256" key="4">
    <source>
        <dbReference type="ARBA" id="ARBA00022679"/>
    </source>
</evidence>
<evidence type="ECO:0000256" key="6">
    <source>
        <dbReference type="ARBA" id="ARBA00022777"/>
    </source>
</evidence>
<dbReference type="EMBL" id="WBUI01000030">
    <property type="protein sequence ID" value="KAB2929503.1"/>
    <property type="molecule type" value="Genomic_DNA"/>
</dbReference>
<organism evidence="11 12">
    <name type="scientific">Leptonema illini</name>
    <dbReference type="NCBI Taxonomy" id="183"/>
    <lineage>
        <taxon>Bacteria</taxon>
        <taxon>Pseudomonadati</taxon>
        <taxon>Spirochaetota</taxon>
        <taxon>Spirochaetia</taxon>
        <taxon>Leptospirales</taxon>
        <taxon>Leptospiraceae</taxon>
        <taxon>Leptonema</taxon>
    </lineage>
</organism>
<accession>A0A833GY65</accession>
<comment type="caution">
    <text evidence="11">The sequence shown here is derived from an EMBL/GenBank/DDBJ whole genome shotgun (WGS) entry which is preliminary data.</text>
</comment>
<dbReference type="InterPro" id="IPR004358">
    <property type="entry name" value="Sig_transdc_His_kin-like_C"/>
</dbReference>
<evidence type="ECO:0000256" key="8">
    <source>
        <dbReference type="ARBA" id="ARBA00023012"/>
    </source>
</evidence>
<keyword evidence="8" id="KW-0902">Two-component regulatory system</keyword>
<dbReference type="InterPro" id="IPR005467">
    <property type="entry name" value="His_kinase_dom"/>
</dbReference>
<sequence length="769" mass="85589">MRRETARTGCLIILASLFFLFTCSRNSSGHKPVARNGLFDLRQYTGLEDHPVVLQGEWAFFPGSFTESEAATDQFIHVPGVWNDAPVQNTTMGGHGFATYRLTLLLSENTEPLSLSIPDLGTAYQLLANGEVIGGAGRVGKTESESIPSYRPQLVPLPKADTIHLTLYISNFHNRWGGAWSPIQIGGQNALRNRLYLKQAMAAFAVGAMAVMTVFGLVLFLFRAKDYTPLYFSMHCLLLLARTVVTDTRMAYALLPDSVWTTLNRLEYISLYLAGIVLYQFMNSVVHWPLWSRFGKYMYVPFWISSFLAALFPNQVYTLTLMPMVLIALMLITVWSVVSLRFALKGESGGVSLFLGYAAVAITLLNDALVTYYLIDTGYWIPYGQVILIFAHSILVAQRSSAGWSRSEGLSDRLKTMVSATRRIMSAGSSFQAARTASDDLSTFLNYHASAATLYIEDQKHWKKYSLGNGDEFLAESISIELERVLNDISEPAIVNERAFLPVQLQDRTFAILEVPAASKKQLEQESDLVTGITYTLALAMQNSARQEREKLASLGEVAAQIVHDIGHHTTILKNLLKRIESGSGGNRSEMMRALSETDSLSNLSLDILEFARDRIVLDLQTLRAQEFAERIRSELLELFDGTEMSLRVQCEIDGTIRVDPLRLKRAILNLARNASEATEGKGGFEVRIEREGGSLYLIFEDDGPGLSEEVRVSLYQPFLYSSKPYGSGLGLSIVRKIVQSHGGVILVDSNRLKGCRFTFIMPDSIDRT</sequence>
<dbReference type="GO" id="GO:0004673">
    <property type="term" value="F:protein histidine kinase activity"/>
    <property type="evidence" value="ECO:0007669"/>
    <property type="project" value="UniProtKB-EC"/>
</dbReference>
<dbReference type="Pfam" id="PF02518">
    <property type="entry name" value="HATPase_c"/>
    <property type="match status" value="1"/>
</dbReference>
<keyword evidence="3" id="KW-0597">Phosphoprotein</keyword>
<dbReference type="EC" id="2.7.13.3" evidence="2"/>
<evidence type="ECO:0000256" key="7">
    <source>
        <dbReference type="ARBA" id="ARBA00022840"/>
    </source>
</evidence>
<dbReference type="PANTHER" id="PTHR43065">
    <property type="entry name" value="SENSOR HISTIDINE KINASE"/>
    <property type="match status" value="1"/>
</dbReference>
<dbReference type="Pfam" id="PF07695">
    <property type="entry name" value="7TMR-DISM_7TM"/>
    <property type="match status" value="1"/>
</dbReference>
<protein>
    <recommendedName>
        <fullName evidence="2">histidine kinase</fullName>
        <ecNumber evidence="2">2.7.13.3</ecNumber>
    </recommendedName>
</protein>
<feature type="domain" description="Histidine kinase" evidence="10">
    <location>
        <begin position="561"/>
        <end position="766"/>
    </location>
</feature>
<evidence type="ECO:0000256" key="3">
    <source>
        <dbReference type="ARBA" id="ARBA00022553"/>
    </source>
</evidence>
<dbReference type="PANTHER" id="PTHR43065:SF10">
    <property type="entry name" value="PEROXIDE STRESS-ACTIVATED HISTIDINE KINASE MAK3"/>
    <property type="match status" value="1"/>
</dbReference>
<keyword evidence="9" id="KW-1133">Transmembrane helix</keyword>
<dbReference type="GO" id="GO:0005524">
    <property type="term" value="F:ATP binding"/>
    <property type="evidence" value="ECO:0007669"/>
    <property type="project" value="UniProtKB-KW"/>
</dbReference>
<evidence type="ECO:0000256" key="9">
    <source>
        <dbReference type="SAM" id="Phobius"/>
    </source>
</evidence>
<dbReference type="PRINTS" id="PR00344">
    <property type="entry name" value="BCTRLSENSOR"/>
</dbReference>
<evidence type="ECO:0000256" key="5">
    <source>
        <dbReference type="ARBA" id="ARBA00022741"/>
    </source>
</evidence>
<evidence type="ECO:0000313" key="12">
    <source>
        <dbReference type="Proteomes" id="UP000460298"/>
    </source>
</evidence>
<feature type="transmembrane region" description="Helical" evidence="9">
    <location>
        <begin position="351"/>
        <end position="374"/>
    </location>
</feature>
<reference evidence="11 12" key="1">
    <citation type="submission" date="2019-10" db="EMBL/GenBank/DDBJ databases">
        <title>Extracellular Electron Transfer in a Candidatus Methanoperedens spp. Enrichment Culture.</title>
        <authorList>
            <person name="Berger S."/>
            <person name="Rangel Shaw D."/>
            <person name="Berben T."/>
            <person name="In 'T Zandt M."/>
            <person name="Frank J."/>
            <person name="Reimann J."/>
            <person name="Jetten M.S.M."/>
            <person name="Welte C.U."/>
        </authorList>
    </citation>
    <scope>NUCLEOTIDE SEQUENCE [LARGE SCALE GENOMIC DNA]</scope>
    <source>
        <strain evidence="11">SB12</strain>
    </source>
</reference>
<keyword evidence="7" id="KW-0067">ATP-binding</keyword>
<keyword evidence="4" id="KW-0808">Transferase</keyword>
<keyword evidence="9" id="KW-0812">Transmembrane</keyword>
<keyword evidence="9" id="KW-0472">Membrane</keyword>
<keyword evidence="5" id="KW-0547">Nucleotide-binding</keyword>
<dbReference type="GO" id="GO:0000160">
    <property type="term" value="P:phosphorelay signal transduction system"/>
    <property type="evidence" value="ECO:0007669"/>
    <property type="project" value="UniProtKB-KW"/>
</dbReference>
<name>A0A833GY65_9LEPT</name>
<dbReference type="SMART" id="SM00387">
    <property type="entry name" value="HATPase_c"/>
    <property type="match status" value="1"/>
</dbReference>
<dbReference type="Proteomes" id="UP000460298">
    <property type="component" value="Unassembled WGS sequence"/>
</dbReference>
<dbReference type="PROSITE" id="PS50109">
    <property type="entry name" value="HIS_KIN"/>
    <property type="match status" value="1"/>
</dbReference>
<comment type="catalytic activity">
    <reaction evidence="1">
        <text>ATP + protein L-histidine = ADP + protein N-phospho-L-histidine.</text>
        <dbReference type="EC" id="2.7.13.3"/>
    </reaction>
</comment>
<dbReference type="InterPro" id="IPR011623">
    <property type="entry name" value="7TMR_DISM_rcpt_extracell_dom1"/>
</dbReference>
<gene>
    <name evidence="11" type="ORF">F9K24_19655</name>
</gene>
<feature type="transmembrane region" description="Helical" evidence="9">
    <location>
        <begin position="200"/>
        <end position="222"/>
    </location>
</feature>
<feature type="transmembrane region" description="Helical" evidence="9">
    <location>
        <begin position="265"/>
        <end position="282"/>
    </location>
</feature>
<evidence type="ECO:0000313" key="11">
    <source>
        <dbReference type="EMBL" id="KAB2929503.1"/>
    </source>
</evidence>
<feature type="transmembrane region" description="Helical" evidence="9">
    <location>
        <begin position="324"/>
        <end position="344"/>
    </location>
</feature>
<keyword evidence="6" id="KW-0418">Kinase</keyword>
<dbReference type="Gene3D" id="3.30.565.10">
    <property type="entry name" value="Histidine kinase-like ATPase, C-terminal domain"/>
    <property type="match status" value="1"/>
</dbReference>
<evidence type="ECO:0000256" key="2">
    <source>
        <dbReference type="ARBA" id="ARBA00012438"/>
    </source>
</evidence>
<evidence type="ECO:0000259" key="10">
    <source>
        <dbReference type="PROSITE" id="PS50109"/>
    </source>
</evidence>
<evidence type="ECO:0000256" key="1">
    <source>
        <dbReference type="ARBA" id="ARBA00000085"/>
    </source>
</evidence>
<dbReference type="InterPro" id="IPR036890">
    <property type="entry name" value="HATPase_C_sf"/>
</dbReference>
<dbReference type="AlphaFoldDB" id="A0A833GY65"/>